<dbReference type="Proteomes" id="UP000604046">
    <property type="component" value="Unassembled WGS sequence"/>
</dbReference>
<name>A0A812H3G7_9DINO</name>
<dbReference type="Pfam" id="PF19834">
    <property type="entry name" value="DUF6314"/>
    <property type="match status" value="1"/>
</dbReference>
<organism evidence="2 3">
    <name type="scientific">Symbiodinium natans</name>
    <dbReference type="NCBI Taxonomy" id="878477"/>
    <lineage>
        <taxon>Eukaryota</taxon>
        <taxon>Sar</taxon>
        <taxon>Alveolata</taxon>
        <taxon>Dinophyceae</taxon>
        <taxon>Suessiales</taxon>
        <taxon>Symbiodiniaceae</taxon>
        <taxon>Symbiodinium</taxon>
    </lineage>
</organism>
<evidence type="ECO:0000313" key="3">
    <source>
        <dbReference type="Proteomes" id="UP000604046"/>
    </source>
</evidence>
<keyword evidence="3" id="KW-1185">Reference proteome</keyword>
<evidence type="ECO:0000313" key="2">
    <source>
        <dbReference type="EMBL" id="CAE6942289.1"/>
    </source>
</evidence>
<accession>A0A812H3G7</accession>
<dbReference type="EMBL" id="CAJNDS010000068">
    <property type="protein sequence ID" value="CAE6942289.1"/>
    <property type="molecule type" value="Genomic_DNA"/>
</dbReference>
<protein>
    <recommendedName>
        <fullName evidence="1">DUF6314 domain-containing protein</fullName>
    </recommendedName>
</protein>
<dbReference type="InterPro" id="IPR045632">
    <property type="entry name" value="DUF6314"/>
</dbReference>
<evidence type="ECO:0000259" key="1">
    <source>
        <dbReference type="Pfam" id="PF19834"/>
    </source>
</evidence>
<gene>
    <name evidence="2" type="ORF">SNAT2548_LOCUS1253</name>
</gene>
<sequence length="177" mass="19879">MAFAPLPRLAHGEAVRSFLLGRWAVSKTFDYRKGGGRGVLEGSATFTDVPEKKGVLMYEERGDMQLDGFPRPVEAYRFYCFNTSCWPVEVYFVDDPTKKHLPSLLPELAVHTSFFVPLAFEGAGSPESLAAFRHLCIDDLYSGQLRVNSADSFEWNWSVQGPNKDGDIKATYRRISS</sequence>
<proteinExistence type="predicted"/>
<comment type="caution">
    <text evidence="2">The sequence shown here is derived from an EMBL/GenBank/DDBJ whole genome shotgun (WGS) entry which is preliminary data.</text>
</comment>
<feature type="domain" description="DUF6314" evidence="1">
    <location>
        <begin position="19"/>
        <end position="174"/>
    </location>
</feature>
<dbReference type="OrthoDB" id="428161at2759"/>
<dbReference type="AlphaFoldDB" id="A0A812H3G7"/>
<reference evidence="2" key="1">
    <citation type="submission" date="2021-02" db="EMBL/GenBank/DDBJ databases">
        <authorList>
            <person name="Dougan E. K."/>
            <person name="Rhodes N."/>
            <person name="Thang M."/>
            <person name="Chan C."/>
        </authorList>
    </citation>
    <scope>NUCLEOTIDE SEQUENCE</scope>
</reference>